<evidence type="ECO:0000313" key="2">
    <source>
        <dbReference type="EMBL" id="KKS05203.1"/>
    </source>
</evidence>
<name>A0A0G0YXL3_9BACT</name>
<dbReference type="Proteomes" id="UP000034236">
    <property type="component" value="Unassembled WGS sequence"/>
</dbReference>
<sequence>MLKKDFKIKGGYTIIETMIAVSIFIIIIMAGMGALLNANLLHQKSQSMRSIIDNLSFILEDMSRNLRTGYNYHCFTAGDTIPSTTSPIVSVPKSCINGWAIAFESADGDSTAADGDPINHDDQWIYYLDSGKIFKSTAGPYSASNFIQLTPDEVVIDSAVSGFSVLGAEPPNYTSPPGDQQQPFITIKLTGTITFKNVATPFSLQTSVSQRLIDI</sequence>
<dbReference type="EMBL" id="LCBE01000001">
    <property type="protein sequence ID" value="KKS05203.1"/>
    <property type="molecule type" value="Genomic_DNA"/>
</dbReference>
<reference evidence="2 3" key="1">
    <citation type="journal article" date="2015" name="Nature">
        <title>rRNA introns, odd ribosomes, and small enigmatic genomes across a large radiation of phyla.</title>
        <authorList>
            <person name="Brown C.T."/>
            <person name="Hug L.A."/>
            <person name="Thomas B.C."/>
            <person name="Sharon I."/>
            <person name="Castelle C.J."/>
            <person name="Singh A."/>
            <person name="Wilkins M.J."/>
            <person name="Williams K.H."/>
            <person name="Banfield J.F."/>
        </authorList>
    </citation>
    <scope>NUCLEOTIDE SEQUENCE [LARGE SCALE GENOMIC DNA]</scope>
</reference>
<dbReference type="AlphaFoldDB" id="A0A0G0YXL3"/>
<accession>A0A0G0YXL3</accession>
<gene>
    <name evidence="2" type="ORF">UU58_C0001G0063</name>
</gene>
<protein>
    <submittedName>
        <fullName evidence="2">Uncharacterized protein</fullName>
    </submittedName>
</protein>
<keyword evidence="1" id="KW-0472">Membrane</keyword>
<evidence type="ECO:0000256" key="1">
    <source>
        <dbReference type="SAM" id="Phobius"/>
    </source>
</evidence>
<feature type="transmembrane region" description="Helical" evidence="1">
    <location>
        <begin position="12"/>
        <end position="36"/>
    </location>
</feature>
<keyword evidence="1" id="KW-1133">Transmembrane helix</keyword>
<comment type="caution">
    <text evidence="2">The sequence shown here is derived from an EMBL/GenBank/DDBJ whole genome shotgun (WGS) entry which is preliminary data.</text>
</comment>
<keyword evidence="1" id="KW-0812">Transmembrane</keyword>
<proteinExistence type="predicted"/>
<organism evidence="2 3">
    <name type="scientific">Candidatus Nomurabacteria bacterium GW2011_GWA2_41_25</name>
    <dbReference type="NCBI Taxonomy" id="1618736"/>
    <lineage>
        <taxon>Bacteria</taxon>
        <taxon>Candidatus Nomuraibacteriota</taxon>
    </lineage>
</organism>
<evidence type="ECO:0000313" key="3">
    <source>
        <dbReference type="Proteomes" id="UP000034236"/>
    </source>
</evidence>